<evidence type="ECO:0000256" key="14">
    <source>
        <dbReference type="ARBA" id="ARBA00023141"/>
    </source>
</evidence>
<dbReference type="GO" id="GO:0000166">
    <property type="term" value="F:nucleotide binding"/>
    <property type="evidence" value="ECO:0007669"/>
    <property type="project" value="UniProtKB-KW"/>
</dbReference>
<keyword evidence="8 17" id="KW-0963">Cytoplasm</keyword>
<keyword evidence="14 17" id="KW-0057">Aromatic amino acid biosynthesis</keyword>
<dbReference type="PIRSF" id="PIRSF001455">
    <property type="entry name" value="DHQ_synth"/>
    <property type="match status" value="1"/>
</dbReference>
<evidence type="ECO:0000256" key="13">
    <source>
        <dbReference type="ARBA" id="ARBA00023027"/>
    </source>
</evidence>
<feature type="domain" description="3-dehydroquinate synthase N-terminal" evidence="18">
    <location>
        <begin position="73"/>
        <end position="184"/>
    </location>
</feature>
<feature type="binding site" evidence="17">
    <location>
        <position position="189"/>
    </location>
    <ligand>
        <name>Zn(2+)</name>
        <dbReference type="ChEBI" id="CHEBI:29105"/>
    </ligand>
</feature>
<dbReference type="InterPro" id="IPR030963">
    <property type="entry name" value="DHQ_synth_fam"/>
</dbReference>
<dbReference type="Pfam" id="PF01761">
    <property type="entry name" value="DHQ_synthase"/>
    <property type="match status" value="1"/>
</dbReference>
<comment type="cofactor">
    <cofactor evidence="17">
        <name>Co(2+)</name>
        <dbReference type="ChEBI" id="CHEBI:48828"/>
    </cofactor>
    <cofactor evidence="17">
        <name>Zn(2+)</name>
        <dbReference type="ChEBI" id="CHEBI:29105"/>
    </cofactor>
    <text evidence="17">Binds 1 divalent metal cation per subunit. Can use either Co(2+) or Zn(2+).</text>
</comment>
<dbReference type="EC" id="4.2.3.4" evidence="6 17"/>
<evidence type="ECO:0000256" key="11">
    <source>
        <dbReference type="ARBA" id="ARBA00022741"/>
    </source>
</evidence>
<dbReference type="HAMAP" id="MF_00110">
    <property type="entry name" value="DHQ_synthase"/>
    <property type="match status" value="1"/>
</dbReference>
<feature type="domain" description="3-dehydroquinate synthase C-terminal" evidence="19">
    <location>
        <begin position="186"/>
        <end position="329"/>
    </location>
</feature>
<dbReference type="InterPro" id="IPR016037">
    <property type="entry name" value="DHQ_synth_AroB"/>
</dbReference>
<comment type="catalytic activity">
    <reaction evidence="1 17">
        <text>7-phospho-2-dehydro-3-deoxy-D-arabino-heptonate = 3-dehydroquinate + phosphate</text>
        <dbReference type="Rhea" id="RHEA:21968"/>
        <dbReference type="ChEBI" id="CHEBI:32364"/>
        <dbReference type="ChEBI" id="CHEBI:43474"/>
        <dbReference type="ChEBI" id="CHEBI:58394"/>
        <dbReference type="EC" id="4.2.3.4"/>
    </reaction>
</comment>
<reference evidence="20 21" key="1">
    <citation type="submission" date="2016-10" db="EMBL/GenBank/DDBJ databases">
        <authorList>
            <person name="de Groot N.N."/>
        </authorList>
    </citation>
    <scope>NUCLEOTIDE SEQUENCE [LARGE SCALE GENOMIC DNA]</scope>
    <source>
        <strain evidence="20 21">DSM 45514</strain>
    </source>
</reference>
<keyword evidence="10 17" id="KW-0479">Metal-binding</keyword>
<evidence type="ECO:0000256" key="15">
    <source>
        <dbReference type="ARBA" id="ARBA00023239"/>
    </source>
</evidence>
<evidence type="ECO:0000256" key="5">
    <source>
        <dbReference type="ARBA" id="ARBA00005412"/>
    </source>
</evidence>
<keyword evidence="9 17" id="KW-0028">Amino-acid biosynthesis</keyword>
<feature type="binding site" evidence="17">
    <location>
        <begin position="111"/>
        <end position="115"/>
    </location>
    <ligand>
        <name>NAD(+)</name>
        <dbReference type="ChEBI" id="CHEBI:57540"/>
    </ligand>
</feature>
<dbReference type="GO" id="GO:0046872">
    <property type="term" value="F:metal ion binding"/>
    <property type="evidence" value="ECO:0007669"/>
    <property type="project" value="UniProtKB-KW"/>
</dbReference>
<dbReference type="Proteomes" id="UP000199387">
    <property type="component" value="Unassembled WGS sequence"/>
</dbReference>
<keyword evidence="11 17" id="KW-0547">Nucleotide-binding</keyword>
<comment type="caution">
    <text evidence="17">Lacks conserved residue(s) required for the propagation of feature annotation.</text>
</comment>
<dbReference type="GO" id="GO:0009073">
    <property type="term" value="P:aromatic amino acid family biosynthetic process"/>
    <property type="evidence" value="ECO:0007669"/>
    <property type="project" value="UniProtKB-KW"/>
</dbReference>
<dbReference type="Gene3D" id="3.40.50.1970">
    <property type="match status" value="1"/>
</dbReference>
<dbReference type="SUPFAM" id="SSF56796">
    <property type="entry name" value="Dehydroquinate synthase-like"/>
    <property type="match status" value="1"/>
</dbReference>
<dbReference type="InterPro" id="IPR050071">
    <property type="entry name" value="Dehydroquinate_synthase"/>
</dbReference>
<dbReference type="GO" id="GO:0009423">
    <property type="term" value="P:chorismate biosynthetic process"/>
    <property type="evidence" value="ECO:0007669"/>
    <property type="project" value="UniProtKB-UniRule"/>
</dbReference>
<sequence length="368" mass="39517">MSNMRTLTVDTRARSYPIYVGAGLFKRLPDLLEEAGWDSGRPLMLVTDDRVGPLYADQVQRVLTDHGYRVGSVSVPATEQSKTLSQLEELTTACIQAGMDRSGGILALGGGVVGDLAGFLAASYMRGISFIQLPTTLLAHDSSVGGKVGVNHPLGKNMIGAFHQPSMVVFDVETLNTLPARQVSSGYAEVVKHAWIGDADFVSWLEENRDGLTNLDPDLTTEAILRGCAVKAKVVSQDEEEAGLRAILNYGHTIGHALEAAAGYGTYTHGEAVAVGMVGETMLGEELGLCAPLADRMEALLQAFGLPTRLRADVRDAELLELMRRDKKAQQGAFTFALPREVGRVERVTGVPEGPLQRTLDRLRGDSG</sequence>
<evidence type="ECO:0000256" key="12">
    <source>
        <dbReference type="ARBA" id="ARBA00022833"/>
    </source>
</evidence>
<evidence type="ECO:0000256" key="8">
    <source>
        <dbReference type="ARBA" id="ARBA00022490"/>
    </source>
</evidence>
<dbReference type="CDD" id="cd08195">
    <property type="entry name" value="DHQS"/>
    <property type="match status" value="1"/>
</dbReference>
<accession>A0A1G6LRY0</accession>
<dbReference type="InterPro" id="IPR056179">
    <property type="entry name" value="DHQS_C"/>
</dbReference>
<evidence type="ECO:0000256" key="17">
    <source>
        <dbReference type="HAMAP-Rule" id="MF_00110"/>
    </source>
</evidence>
<feature type="binding site" evidence="17">
    <location>
        <begin position="135"/>
        <end position="136"/>
    </location>
    <ligand>
        <name>NAD(+)</name>
        <dbReference type="ChEBI" id="CHEBI:57540"/>
    </ligand>
</feature>
<evidence type="ECO:0000313" key="21">
    <source>
        <dbReference type="Proteomes" id="UP000199387"/>
    </source>
</evidence>
<evidence type="ECO:0000256" key="6">
    <source>
        <dbReference type="ARBA" id="ARBA00013031"/>
    </source>
</evidence>
<proteinExistence type="inferred from homology"/>
<feature type="binding site" evidence="17">
    <location>
        <position position="269"/>
    </location>
    <ligand>
        <name>Zn(2+)</name>
        <dbReference type="ChEBI" id="CHEBI:29105"/>
    </ligand>
</feature>
<keyword evidence="16 17" id="KW-0170">Cobalt</keyword>
<dbReference type="GO" id="GO:0008652">
    <property type="term" value="P:amino acid biosynthetic process"/>
    <property type="evidence" value="ECO:0007669"/>
    <property type="project" value="UniProtKB-KW"/>
</dbReference>
<dbReference type="GO" id="GO:0005737">
    <property type="term" value="C:cytoplasm"/>
    <property type="evidence" value="ECO:0007669"/>
    <property type="project" value="UniProtKB-SubCell"/>
</dbReference>
<comment type="cofactor">
    <cofactor evidence="2 17">
        <name>NAD(+)</name>
        <dbReference type="ChEBI" id="CHEBI:57540"/>
    </cofactor>
</comment>
<feature type="binding site" evidence="17">
    <location>
        <begin position="174"/>
        <end position="177"/>
    </location>
    <ligand>
        <name>NAD(+)</name>
        <dbReference type="ChEBI" id="CHEBI:57540"/>
    </ligand>
</feature>
<dbReference type="PANTHER" id="PTHR43622">
    <property type="entry name" value="3-DEHYDROQUINATE SYNTHASE"/>
    <property type="match status" value="1"/>
</dbReference>
<evidence type="ECO:0000256" key="7">
    <source>
        <dbReference type="ARBA" id="ARBA00017684"/>
    </source>
</evidence>
<dbReference type="PANTHER" id="PTHR43622:SF7">
    <property type="entry name" value="3-DEHYDROQUINATE SYNTHASE, CHLOROPLASTIC"/>
    <property type="match status" value="1"/>
</dbReference>
<comment type="function">
    <text evidence="17">Catalyzes the conversion of 3-deoxy-D-arabino-heptulosonate 7-phosphate (DAHP) to dehydroquinate (DHQ).</text>
</comment>
<evidence type="ECO:0000256" key="9">
    <source>
        <dbReference type="ARBA" id="ARBA00022605"/>
    </source>
</evidence>
<keyword evidence="15 17" id="KW-0456">Lyase</keyword>
<evidence type="ECO:0000256" key="10">
    <source>
        <dbReference type="ARBA" id="ARBA00022723"/>
    </source>
</evidence>
<feature type="binding site" evidence="17">
    <location>
        <position position="156"/>
    </location>
    <ligand>
        <name>NAD(+)</name>
        <dbReference type="ChEBI" id="CHEBI:57540"/>
    </ligand>
</feature>
<evidence type="ECO:0000259" key="18">
    <source>
        <dbReference type="Pfam" id="PF01761"/>
    </source>
</evidence>
<feature type="binding site" evidence="17">
    <location>
        <position position="252"/>
    </location>
    <ligand>
        <name>Zn(2+)</name>
        <dbReference type="ChEBI" id="CHEBI:29105"/>
    </ligand>
</feature>
<evidence type="ECO:0000259" key="19">
    <source>
        <dbReference type="Pfam" id="PF24621"/>
    </source>
</evidence>
<protein>
    <recommendedName>
        <fullName evidence="7 17">3-dehydroquinate synthase</fullName>
        <shortName evidence="17">DHQS</shortName>
        <ecNumber evidence="6 17">4.2.3.4</ecNumber>
    </recommendedName>
</protein>
<dbReference type="AlphaFoldDB" id="A0A1G6LRY0"/>
<evidence type="ECO:0000256" key="2">
    <source>
        <dbReference type="ARBA" id="ARBA00001911"/>
    </source>
</evidence>
<dbReference type="InterPro" id="IPR030960">
    <property type="entry name" value="DHQS/DOIS_N"/>
</dbReference>
<gene>
    <name evidence="17" type="primary">aroB</name>
    <name evidence="20" type="ORF">SAMN04488112_10899</name>
</gene>
<comment type="similarity">
    <text evidence="5 17">Belongs to the sugar phosphate cyclases superfamily. Dehydroquinate synthase family.</text>
</comment>
<dbReference type="Pfam" id="PF24621">
    <property type="entry name" value="DHQS_C"/>
    <property type="match status" value="1"/>
</dbReference>
<evidence type="ECO:0000256" key="16">
    <source>
        <dbReference type="ARBA" id="ARBA00023285"/>
    </source>
</evidence>
<dbReference type="FunFam" id="3.40.50.1970:FF:000001">
    <property type="entry name" value="3-dehydroquinate synthase"/>
    <property type="match status" value="1"/>
</dbReference>
<name>A0A1G6LRY0_9BACL</name>
<keyword evidence="12 17" id="KW-0862">Zinc</keyword>
<evidence type="ECO:0000256" key="1">
    <source>
        <dbReference type="ARBA" id="ARBA00001393"/>
    </source>
</evidence>
<comment type="subcellular location">
    <subcellularLocation>
        <location evidence="3 17">Cytoplasm</location>
    </subcellularLocation>
</comment>
<evidence type="ECO:0000256" key="3">
    <source>
        <dbReference type="ARBA" id="ARBA00004496"/>
    </source>
</evidence>
<feature type="binding site" evidence="17">
    <location>
        <position position="147"/>
    </location>
    <ligand>
        <name>NAD(+)</name>
        <dbReference type="ChEBI" id="CHEBI:57540"/>
    </ligand>
</feature>
<dbReference type="Gene3D" id="1.20.1090.10">
    <property type="entry name" value="Dehydroquinate synthase-like - alpha domain"/>
    <property type="match status" value="1"/>
</dbReference>
<dbReference type="STRING" id="1236220.SAMN04488112_10899"/>
<evidence type="ECO:0000256" key="4">
    <source>
        <dbReference type="ARBA" id="ARBA00004661"/>
    </source>
</evidence>
<comment type="pathway">
    <text evidence="4 17">Metabolic intermediate biosynthesis; chorismate biosynthesis; chorismate from D-erythrose 4-phosphate and phosphoenolpyruvate: step 2/7.</text>
</comment>
<dbReference type="EMBL" id="FMZA01000008">
    <property type="protein sequence ID" value="SDC45959.1"/>
    <property type="molecule type" value="Genomic_DNA"/>
</dbReference>
<dbReference type="NCBIfam" id="TIGR01357">
    <property type="entry name" value="aroB"/>
    <property type="match status" value="1"/>
</dbReference>
<organism evidence="20 21">
    <name type="scientific">Melghirimyces thermohalophilus</name>
    <dbReference type="NCBI Taxonomy" id="1236220"/>
    <lineage>
        <taxon>Bacteria</taxon>
        <taxon>Bacillati</taxon>
        <taxon>Bacillota</taxon>
        <taxon>Bacilli</taxon>
        <taxon>Bacillales</taxon>
        <taxon>Thermoactinomycetaceae</taxon>
        <taxon>Melghirimyces</taxon>
    </lineage>
</organism>
<keyword evidence="21" id="KW-1185">Reference proteome</keyword>
<keyword evidence="13 17" id="KW-0520">NAD</keyword>
<dbReference type="UniPathway" id="UPA00053">
    <property type="reaction ID" value="UER00085"/>
</dbReference>
<dbReference type="GO" id="GO:0003856">
    <property type="term" value="F:3-dehydroquinate synthase activity"/>
    <property type="evidence" value="ECO:0007669"/>
    <property type="project" value="UniProtKB-UniRule"/>
</dbReference>
<evidence type="ECO:0000313" key="20">
    <source>
        <dbReference type="EMBL" id="SDC45959.1"/>
    </source>
</evidence>